<protein>
    <submittedName>
        <fullName evidence="2">Putative ribosomal N-acetyltransferase YdaF</fullName>
        <ecNumber evidence="2">2.3.1.-</ecNumber>
    </submittedName>
</protein>
<dbReference type="SUPFAM" id="SSF55729">
    <property type="entry name" value="Acyl-CoA N-acyltransferases (Nat)"/>
    <property type="match status" value="1"/>
</dbReference>
<feature type="domain" description="N-acetyltransferase" evidence="1">
    <location>
        <begin position="9"/>
        <end position="167"/>
    </location>
</feature>
<dbReference type="GO" id="GO:1990189">
    <property type="term" value="F:protein N-terminal-serine acetyltransferase activity"/>
    <property type="evidence" value="ECO:0007669"/>
    <property type="project" value="TreeGrafter"/>
</dbReference>
<dbReference type="CDD" id="cd04301">
    <property type="entry name" value="NAT_SF"/>
    <property type="match status" value="1"/>
</dbReference>
<dbReference type="PANTHER" id="PTHR43441">
    <property type="entry name" value="RIBOSOMAL-PROTEIN-SERINE ACETYLTRANSFERASE"/>
    <property type="match status" value="1"/>
</dbReference>
<dbReference type="EC" id="2.3.1.-" evidence="2"/>
<accession>A0A645EZ56</accession>
<dbReference type="InterPro" id="IPR000182">
    <property type="entry name" value="GNAT_dom"/>
</dbReference>
<comment type="caution">
    <text evidence="2">The sequence shown here is derived from an EMBL/GenBank/DDBJ whole genome shotgun (WGS) entry which is preliminary data.</text>
</comment>
<dbReference type="AlphaFoldDB" id="A0A645EZ56"/>
<gene>
    <name evidence="2" type="primary">ydaF_14</name>
    <name evidence="2" type="ORF">SDC9_154611</name>
</gene>
<evidence type="ECO:0000259" key="1">
    <source>
        <dbReference type="PROSITE" id="PS51186"/>
    </source>
</evidence>
<name>A0A645EZ56_9ZZZZ</name>
<proteinExistence type="predicted"/>
<keyword evidence="2" id="KW-0012">Acyltransferase</keyword>
<dbReference type="Pfam" id="PF13302">
    <property type="entry name" value="Acetyltransf_3"/>
    <property type="match status" value="1"/>
</dbReference>
<dbReference type="EMBL" id="VSSQ01053306">
    <property type="protein sequence ID" value="MPN07345.1"/>
    <property type="molecule type" value="Genomic_DNA"/>
</dbReference>
<keyword evidence="2" id="KW-0808">Transferase</keyword>
<sequence length="178" mass="20215">MELIVDNKIKLRQLIQEDAADIFAAINSQREYLGKWLPFVEQTKSVFDTQSFVDSIIDLPKDKMEYTFTIRIDGSLAGLIGFKSADRANRKTEIGYWLSEEHQGKGVMTKSVKRLCEFAFQELNMNRIQIKCAVGNSASIAVPERLGFMREGIERDGELLTGALFTDLYIFSLLFSEA</sequence>
<dbReference type="PANTHER" id="PTHR43441:SF12">
    <property type="entry name" value="RIBOSOMAL N-ACETYLTRANSFERASE YDAF-RELATED"/>
    <property type="match status" value="1"/>
</dbReference>
<dbReference type="InterPro" id="IPR016181">
    <property type="entry name" value="Acyl_CoA_acyltransferase"/>
</dbReference>
<reference evidence="2" key="1">
    <citation type="submission" date="2019-08" db="EMBL/GenBank/DDBJ databases">
        <authorList>
            <person name="Kucharzyk K."/>
            <person name="Murdoch R.W."/>
            <person name="Higgins S."/>
            <person name="Loffler F."/>
        </authorList>
    </citation>
    <scope>NUCLEOTIDE SEQUENCE</scope>
</reference>
<dbReference type="GO" id="GO:0005737">
    <property type="term" value="C:cytoplasm"/>
    <property type="evidence" value="ECO:0007669"/>
    <property type="project" value="TreeGrafter"/>
</dbReference>
<dbReference type="Gene3D" id="3.40.630.30">
    <property type="match status" value="1"/>
</dbReference>
<dbReference type="PROSITE" id="PS51186">
    <property type="entry name" value="GNAT"/>
    <property type="match status" value="1"/>
</dbReference>
<evidence type="ECO:0000313" key="2">
    <source>
        <dbReference type="EMBL" id="MPN07345.1"/>
    </source>
</evidence>
<organism evidence="2">
    <name type="scientific">bioreactor metagenome</name>
    <dbReference type="NCBI Taxonomy" id="1076179"/>
    <lineage>
        <taxon>unclassified sequences</taxon>
        <taxon>metagenomes</taxon>
        <taxon>ecological metagenomes</taxon>
    </lineage>
</organism>
<dbReference type="GO" id="GO:0008999">
    <property type="term" value="F:protein-N-terminal-alanine acetyltransferase activity"/>
    <property type="evidence" value="ECO:0007669"/>
    <property type="project" value="TreeGrafter"/>
</dbReference>
<dbReference type="InterPro" id="IPR051908">
    <property type="entry name" value="Ribosomal_N-acetyltransferase"/>
</dbReference>